<sequence length="427" mass="42378">MTGVPTGADLLRDRAAVEAADAAALLAAAGTAGAQVRSVAEQVRELGPVDRPRALVLVGPTAGTDAAVLAALAGEAARTPVLGLPDVPAWVGPLDLVVVLAGRPDDERAALAAATALHRGARTVVRASADGPVALAAGAALLPPAMAVPEALAAPGRWALVTGVAAASGLLPHGQPADLADLLDRVAVTVHPAAETFLNPAVNLAEYLLDGVPLLVGADPLADALAQHAAAVFGEVAGVPAAVLPSASAETSPAVLTRAAGTRDLFADPFDDPAAAVPARPVLVSTVDPVLPSRDAGRLSALRRALPSAMHVDGPAAAAEPVATDAGTGWEPVPPPPPPGTLRGPARGGPGPGEEPDLYRAERPARPDALAAVLAAGLQLTFAAVYLGLATAAPLPGDYPQGLGRRGTAHWAVRPATVAPPRGERGD</sequence>
<keyword evidence="3" id="KW-1185">Reference proteome</keyword>
<accession>A0A917SXL8</accession>
<evidence type="ECO:0000256" key="1">
    <source>
        <dbReference type="SAM" id="MobiDB-lite"/>
    </source>
</evidence>
<evidence type="ECO:0000313" key="3">
    <source>
        <dbReference type="Proteomes" id="UP000655208"/>
    </source>
</evidence>
<gene>
    <name evidence="2" type="ORF">GCM10011594_21730</name>
</gene>
<protein>
    <recommendedName>
        <fullName evidence="4">Phosphoglucose isomerase-like protein</fullName>
    </recommendedName>
</protein>
<comment type="caution">
    <text evidence="2">The sequence shown here is derived from an EMBL/GenBank/DDBJ whole genome shotgun (WGS) entry which is preliminary data.</text>
</comment>
<dbReference type="GO" id="GO:0097367">
    <property type="term" value="F:carbohydrate derivative binding"/>
    <property type="evidence" value="ECO:0007669"/>
    <property type="project" value="InterPro"/>
</dbReference>
<dbReference type="InterPro" id="IPR046348">
    <property type="entry name" value="SIS_dom_sf"/>
</dbReference>
<feature type="region of interest" description="Disordered" evidence="1">
    <location>
        <begin position="325"/>
        <end position="359"/>
    </location>
</feature>
<dbReference type="SUPFAM" id="SSF53697">
    <property type="entry name" value="SIS domain"/>
    <property type="match status" value="1"/>
</dbReference>
<proteinExistence type="predicted"/>
<evidence type="ECO:0000313" key="2">
    <source>
        <dbReference type="EMBL" id="GGM01331.1"/>
    </source>
</evidence>
<reference evidence="2" key="2">
    <citation type="submission" date="2020-09" db="EMBL/GenBank/DDBJ databases">
        <authorList>
            <person name="Sun Q."/>
            <person name="Zhou Y."/>
        </authorList>
    </citation>
    <scope>NUCLEOTIDE SEQUENCE</scope>
    <source>
        <strain evidence="2">CGMCC 4.7308</strain>
    </source>
</reference>
<dbReference type="RefSeq" id="WP_188941565.1">
    <property type="nucleotide sequence ID" value="NZ_BMNA01000004.1"/>
</dbReference>
<evidence type="ECO:0008006" key="4">
    <source>
        <dbReference type="Google" id="ProtNLM"/>
    </source>
</evidence>
<organism evidence="2 3">
    <name type="scientific">Nakamurella endophytica</name>
    <dbReference type="NCBI Taxonomy" id="1748367"/>
    <lineage>
        <taxon>Bacteria</taxon>
        <taxon>Bacillati</taxon>
        <taxon>Actinomycetota</taxon>
        <taxon>Actinomycetes</taxon>
        <taxon>Nakamurellales</taxon>
        <taxon>Nakamurellaceae</taxon>
        <taxon>Nakamurella</taxon>
    </lineage>
</organism>
<dbReference type="AlphaFoldDB" id="A0A917SXL8"/>
<dbReference type="EMBL" id="BMNA01000004">
    <property type="protein sequence ID" value="GGM01331.1"/>
    <property type="molecule type" value="Genomic_DNA"/>
</dbReference>
<reference evidence="2" key="1">
    <citation type="journal article" date="2014" name="Int. J. Syst. Evol. Microbiol.">
        <title>Complete genome sequence of Corynebacterium casei LMG S-19264T (=DSM 44701T), isolated from a smear-ripened cheese.</title>
        <authorList>
            <consortium name="US DOE Joint Genome Institute (JGI-PGF)"/>
            <person name="Walter F."/>
            <person name="Albersmeier A."/>
            <person name="Kalinowski J."/>
            <person name="Ruckert C."/>
        </authorList>
    </citation>
    <scope>NUCLEOTIDE SEQUENCE</scope>
    <source>
        <strain evidence="2">CGMCC 4.7308</strain>
    </source>
</reference>
<dbReference type="Proteomes" id="UP000655208">
    <property type="component" value="Unassembled WGS sequence"/>
</dbReference>
<name>A0A917SXL8_9ACTN</name>
<dbReference type="GO" id="GO:1901135">
    <property type="term" value="P:carbohydrate derivative metabolic process"/>
    <property type="evidence" value="ECO:0007669"/>
    <property type="project" value="InterPro"/>
</dbReference>